<sequence>MSDSVTIRLPGAPRGKGRHRAQLVQRAGQKPRIHSHPDQKTEIYEGALRVAAGIAMRGRPLLTGPLDCTIFAFFPIPKSWSKAKREAAVAHTLRPGVKPDWDNIAKVTDALNTVVWADDAAVVDGVVRKFYATKPELVIVVKALEPQAARLPL</sequence>
<evidence type="ECO:0000313" key="1">
    <source>
        <dbReference type="EMBL" id="OHV15506.1"/>
    </source>
</evidence>
<dbReference type="Pfam" id="PF05866">
    <property type="entry name" value="RusA"/>
    <property type="match status" value="1"/>
</dbReference>
<dbReference type="EMBL" id="MNAO01000260">
    <property type="protein sequence ID" value="OHV15506.1"/>
    <property type="molecule type" value="Genomic_DNA"/>
</dbReference>
<reference evidence="1 2" key="1">
    <citation type="submission" date="2016-10" db="EMBL/GenBank/DDBJ databases">
        <title>Draft genome sequence of Methylobacterium extorquens CP3, a seed endophyte of Crotalaria pumila with plant growth-promoting and metal tolerance properties.</title>
        <authorList>
            <person name="Sanchez-Lopez A.S."/>
            <person name="Van Hamme J.D."/>
            <person name="Thijs S."/>
            <person name="Mcammond B.M."/>
            <person name="Stevens V."/>
            <person name="Gonzalez-Chavez M.D.C."/>
            <person name="Vangronsveld J."/>
        </authorList>
    </citation>
    <scope>NUCLEOTIDE SEQUENCE [LARGE SCALE GENOMIC DNA]</scope>
    <source>
        <strain evidence="1 2">CP3</strain>
    </source>
</reference>
<dbReference type="AlphaFoldDB" id="A0A1S1P331"/>
<dbReference type="SUPFAM" id="SSF103084">
    <property type="entry name" value="Holliday junction resolvase RusA"/>
    <property type="match status" value="1"/>
</dbReference>
<name>A0A1S1P331_METEX</name>
<comment type="caution">
    <text evidence="1">The sequence shown here is derived from an EMBL/GenBank/DDBJ whole genome shotgun (WGS) entry which is preliminary data.</text>
</comment>
<protein>
    <submittedName>
        <fullName evidence="1">Uncharacterized protein</fullName>
    </submittedName>
</protein>
<gene>
    <name evidence="1" type="ORF">BK022_18595</name>
</gene>
<dbReference type="GO" id="GO:0006281">
    <property type="term" value="P:DNA repair"/>
    <property type="evidence" value="ECO:0007669"/>
    <property type="project" value="InterPro"/>
</dbReference>
<accession>A0A1S1P331</accession>
<dbReference type="InterPro" id="IPR036614">
    <property type="entry name" value="RusA-like_sf"/>
</dbReference>
<dbReference type="Gene3D" id="3.30.1330.70">
    <property type="entry name" value="Holliday junction resolvase RusA"/>
    <property type="match status" value="1"/>
</dbReference>
<evidence type="ECO:0000313" key="2">
    <source>
        <dbReference type="Proteomes" id="UP000180215"/>
    </source>
</evidence>
<dbReference type="GO" id="GO:0006310">
    <property type="term" value="P:DNA recombination"/>
    <property type="evidence" value="ECO:0007669"/>
    <property type="project" value="InterPro"/>
</dbReference>
<dbReference type="InterPro" id="IPR008822">
    <property type="entry name" value="Endonuclease_RusA-like"/>
</dbReference>
<dbReference type="GO" id="GO:0000287">
    <property type="term" value="F:magnesium ion binding"/>
    <property type="evidence" value="ECO:0007669"/>
    <property type="project" value="InterPro"/>
</dbReference>
<organism evidence="1 2">
    <name type="scientific">Methylorubrum extorquens</name>
    <name type="common">Methylobacterium dichloromethanicum</name>
    <name type="synonym">Methylobacterium extorquens</name>
    <dbReference type="NCBI Taxonomy" id="408"/>
    <lineage>
        <taxon>Bacteria</taxon>
        <taxon>Pseudomonadati</taxon>
        <taxon>Pseudomonadota</taxon>
        <taxon>Alphaproteobacteria</taxon>
        <taxon>Hyphomicrobiales</taxon>
        <taxon>Methylobacteriaceae</taxon>
        <taxon>Methylorubrum</taxon>
    </lineage>
</organism>
<dbReference type="Proteomes" id="UP000180215">
    <property type="component" value="Unassembled WGS sequence"/>
</dbReference>
<proteinExistence type="predicted"/>